<organism evidence="1 2">
    <name type="scientific">Hymenobacter lapidiphilus</name>
    <dbReference type="NCBI Taxonomy" id="2608003"/>
    <lineage>
        <taxon>Bacteria</taxon>
        <taxon>Pseudomonadati</taxon>
        <taxon>Bacteroidota</taxon>
        <taxon>Cytophagia</taxon>
        <taxon>Cytophagales</taxon>
        <taxon>Hymenobacteraceae</taxon>
        <taxon>Hymenobacter</taxon>
    </lineage>
</organism>
<evidence type="ECO:0000313" key="2">
    <source>
        <dbReference type="Proteomes" id="UP000565521"/>
    </source>
</evidence>
<evidence type="ECO:0000313" key="1">
    <source>
        <dbReference type="EMBL" id="NVO32336.1"/>
    </source>
</evidence>
<protein>
    <submittedName>
        <fullName evidence="1">Uncharacterized protein</fullName>
    </submittedName>
</protein>
<dbReference type="Proteomes" id="UP000565521">
    <property type="component" value="Unassembled WGS sequence"/>
</dbReference>
<accession>A0A7Y7PQT2</accession>
<dbReference type="AlphaFoldDB" id="A0A7Y7PQT2"/>
<gene>
    <name evidence="1" type="ORF">HW554_14050</name>
</gene>
<name>A0A7Y7PQT2_9BACT</name>
<reference evidence="1 2" key="1">
    <citation type="submission" date="2020-05" db="EMBL/GenBank/DDBJ databases">
        <title>Hymenobacter terrestris sp. nov. and Hymenobacter lapidiphilus sp. nov., isolated from regoliths in Antarctica.</title>
        <authorList>
            <person name="Sedlacek I."/>
            <person name="Pantucek R."/>
            <person name="Zeman M."/>
            <person name="Holochova P."/>
            <person name="Kralova S."/>
            <person name="Stankova E."/>
            <person name="Sedo O."/>
            <person name="Micenkova L."/>
            <person name="Svec P."/>
            <person name="Gupta V."/>
            <person name="Sood U."/>
            <person name="Korpole U.S."/>
            <person name="Lal R."/>
        </authorList>
    </citation>
    <scope>NUCLEOTIDE SEQUENCE [LARGE SCALE GENOMIC DNA]</scope>
    <source>
        <strain evidence="1 2">P5342</strain>
    </source>
</reference>
<proteinExistence type="predicted"/>
<comment type="caution">
    <text evidence="1">The sequence shown here is derived from an EMBL/GenBank/DDBJ whole genome shotgun (WGS) entry which is preliminary data.</text>
</comment>
<sequence>MSRFFLLLSHLVLMTIGSPYTGRAQATVSVSNLIQTWQASLQVVAEPLYLPANQRGIEYVRTYIQYAGQQYLLNRVHYDQQGRLDTSTAYHMVVNEEQLQTSFASRLVYHTRVTGDSLLSLVEYHWSTDTSRSSFMPYMLKGAVPPVEPLLGKGIRAHHILLMSPGRLRRIETAKNLDPAQNRSWWEWSLEPAAHTGKFSFSSYYSPGGYYGKSAELNSRKRTLSAVAGGGGNRTTFTRVYRGNSQDYVEQCHRSSVIMGTGGASMEGDAYTRTTHWVKGLCRTEHFVALDQITATGAHPEFKVIHRYTFYNARRARQLKGSFHQTEQIYLRTD</sequence>
<keyword evidence="2" id="KW-1185">Reference proteome</keyword>
<dbReference type="EMBL" id="JABKAU010000027">
    <property type="protein sequence ID" value="NVO32336.1"/>
    <property type="molecule type" value="Genomic_DNA"/>
</dbReference>
<dbReference type="RefSeq" id="WP_176909209.1">
    <property type="nucleotide sequence ID" value="NZ_JABKAU010000027.1"/>
</dbReference>